<comment type="caution">
    <text evidence="2">The sequence shown here is derived from an EMBL/GenBank/DDBJ whole genome shotgun (WGS) entry which is preliminary data.</text>
</comment>
<dbReference type="InterPro" id="IPR002577">
    <property type="entry name" value="HTH_HxlR"/>
</dbReference>
<dbReference type="InterPro" id="IPR036390">
    <property type="entry name" value="WH_DNA-bd_sf"/>
</dbReference>
<feature type="domain" description="HTH hxlR-type" evidence="1">
    <location>
        <begin position="1"/>
        <end position="48"/>
    </location>
</feature>
<sequence>MLENEGIVKRIVTSTIPPTVEYLPTEKGLSMAPILYAMKTWSKEHNYS</sequence>
<dbReference type="PROSITE" id="PS51118">
    <property type="entry name" value="HTH_HXLR"/>
    <property type="match status" value="1"/>
</dbReference>
<gene>
    <name evidence="2" type="ORF">AB996_1338</name>
</gene>
<name>A0A166JE98_LACLC</name>
<dbReference type="Gene3D" id="1.10.10.10">
    <property type="entry name" value="Winged helix-like DNA-binding domain superfamily/Winged helix DNA-binding domain"/>
    <property type="match status" value="1"/>
</dbReference>
<dbReference type="EMBL" id="LIYF01000021">
    <property type="protein sequence ID" value="KZK06132.1"/>
    <property type="molecule type" value="Genomic_DNA"/>
</dbReference>
<dbReference type="AlphaFoldDB" id="A0A166JE98"/>
<dbReference type="Proteomes" id="UP000076519">
    <property type="component" value="Unassembled WGS sequence"/>
</dbReference>
<dbReference type="PATRIC" id="fig|1359.32.peg.26"/>
<dbReference type="InterPro" id="IPR036388">
    <property type="entry name" value="WH-like_DNA-bd_sf"/>
</dbReference>
<evidence type="ECO:0000259" key="1">
    <source>
        <dbReference type="PROSITE" id="PS51118"/>
    </source>
</evidence>
<dbReference type="Pfam" id="PF01638">
    <property type="entry name" value="HxlR"/>
    <property type="match status" value="1"/>
</dbReference>
<evidence type="ECO:0000313" key="2">
    <source>
        <dbReference type="EMBL" id="KZK06132.1"/>
    </source>
</evidence>
<organism evidence="2 3">
    <name type="scientific">Lactococcus lactis subsp. cremoris</name>
    <name type="common">Streptococcus cremoris</name>
    <dbReference type="NCBI Taxonomy" id="1359"/>
    <lineage>
        <taxon>Bacteria</taxon>
        <taxon>Bacillati</taxon>
        <taxon>Bacillota</taxon>
        <taxon>Bacilli</taxon>
        <taxon>Lactobacillales</taxon>
        <taxon>Streptococcaceae</taxon>
        <taxon>Lactococcus</taxon>
    </lineage>
</organism>
<proteinExistence type="predicted"/>
<reference evidence="2 3" key="1">
    <citation type="submission" date="2015-08" db="EMBL/GenBank/DDBJ databases">
        <title>Draft Genome Sequences of 11 Lactococcus lactis subspecies cremoris strains.</title>
        <authorList>
            <person name="Wels M."/>
            <person name="Backus L."/>
            <person name="Boekhorst J."/>
            <person name="Dijkstra A."/>
            <person name="Beerthuizen M."/>
            <person name="Siezen R."/>
            <person name="Bachmann H."/>
            <person name="Van Hijum S."/>
        </authorList>
    </citation>
    <scope>NUCLEOTIDE SEQUENCE [LARGE SCALE GENOMIC DNA]</scope>
    <source>
        <strain evidence="2 3">KW10</strain>
    </source>
</reference>
<protein>
    <recommendedName>
        <fullName evidence="1">HTH hxlR-type domain-containing protein</fullName>
    </recommendedName>
</protein>
<accession>A0A166JE98</accession>
<dbReference type="SUPFAM" id="SSF46785">
    <property type="entry name" value="Winged helix' DNA-binding domain"/>
    <property type="match status" value="1"/>
</dbReference>
<evidence type="ECO:0000313" key="3">
    <source>
        <dbReference type="Proteomes" id="UP000076519"/>
    </source>
</evidence>